<dbReference type="InterPro" id="IPR012349">
    <property type="entry name" value="Split_barrel_FMN-bd"/>
</dbReference>
<dbReference type="HOGENOM" id="CLU_056802_1_0_1"/>
<dbReference type="PANTHER" id="PTHR37273">
    <property type="entry name" value="CHROMOSOME 8, WHOLE GENOME SHOTGUN SEQUENCE"/>
    <property type="match status" value="1"/>
</dbReference>
<feature type="chain" id="PRO_5004932200" description="CREG-like beta-barrel domain-containing protein" evidence="2">
    <location>
        <begin position="21"/>
        <end position="291"/>
    </location>
</feature>
<dbReference type="PANTHER" id="PTHR37273:SF1">
    <property type="entry name" value="ADL397C-AP"/>
    <property type="match status" value="1"/>
</dbReference>
<dbReference type="Pfam" id="PF13883">
    <property type="entry name" value="CREG_beta-barrel"/>
    <property type="match status" value="1"/>
</dbReference>
<accession>W9XSI8</accession>
<protein>
    <recommendedName>
        <fullName evidence="3">CREG-like beta-barrel domain-containing protein</fullName>
    </recommendedName>
</protein>
<dbReference type="InterPro" id="IPR055343">
    <property type="entry name" value="CREG_beta-barrel"/>
</dbReference>
<evidence type="ECO:0000313" key="5">
    <source>
        <dbReference type="Proteomes" id="UP000019484"/>
    </source>
</evidence>
<feature type="domain" description="CREG-like beta-barrel" evidence="3">
    <location>
        <begin position="96"/>
        <end position="275"/>
    </location>
</feature>
<gene>
    <name evidence="4" type="ORF">A1O1_08447</name>
</gene>
<evidence type="ECO:0000313" key="4">
    <source>
        <dbReference type="EMBL" id="EXJ80305.1"/>
    </source>
</evidence>
<keyword evidence="5" id="KW-1185">Reference proteome</keyword>
<dbReference type="AlphaFoldDB" id="W9XSI8"/>
<proteinExistence type="predicted"/>
<name>W9XSI8_9EURO</name>
<dbReference type="eggNOG" id="ENOG502RDU8">
    <property type="taxonomic scope" value="Eukaryota"/>
</dbReference>
<comment type="caution">
    <text evidence="4">The sequence shown here is derived from an EMBL/GenBank/DDBJ whole genome shotgun (WGS) entry which is preliminary data.</text>
</comment>
<dbReference type="STRING" id="1182541.W9XSI8"/>
<feature type="signal peptide" evidence="2">
    <location>
        <begin position="1"/>
        <end position="20"/>
    </location>
</feature>
<dbReference type="Proteomes" id="UP000019484">
    <property type="component" value="Unassembled WGS sequence"/>
</dbReference>
<dbReference type="OrthoDB" id="2138282at2759"/>
<evidence type="ECO:0000259" key="3">
    <source>
        <dbReference type="Pfam" id="PF13883"/>
    </source>
</evidence>
<feature type="region of interest" description="Disordered" evidence="1">
    <location>
        <begin position="64"/>
        <end position="91"/>
    </location>
</feature>
<dbReference type="GeneID" id="19163298"/>
<reference evidence="4 5" key="1">
    <citation type="submission" date="2013-03" db="EMBL/GenBank/DDBJ databases">
        <title>The Genome Sequence of Capronia coronata CBS 617.96.</title>
        <authorList>
            <consortium name="The Broad Institute Genomics Platform"/>
            <person name="Cuomo C."/>
            <person name="de Hoog S."/>
            <person name="Gorbushina A."/>
            <person name="Walker B."/>
            <person name="Young S.K."/>
            <person name="Zeng Q."/>
            <person name="Gargeya S."/>
            <person name="Fitzgerald M."/>
            <person name="Haas B."/>
            <person name="Abouelleil A."/>
            <person name="Allen A.W."/>
            <person name="Alvarado L."/>
            <person name="Arachchi H.M."/>
            <person name="Berlin A.M."/>
            <person name="Chapman S.B."/>
            <person name="Gainer-Dewar J."/>
            <person name="Goldberg J."/>
            <person name="Griggs A."/>
            <person name="Gujja S."/>
            <person name="Hansen M."/>
            <person name="Howarth C."/>
            <person name="Imamovic A."/>
            <person name="Ireland A."/>
            <person name="Larimer J."/>
            <person name="McCowan C."/>
            <person name="Murphy C."/>
            <person name="Pearson M."/>
            <person name="Poon T.W."/>
            <person name="Priest M."/>
            <person name="Roberts A."/>
            <person name="Saif S."/>
            <person name="Shea T."/>
            <person name="Sisk P."/>
            <person name="Sykes S."/>
            <person name="Wortman J."/>
            <person name="Nusbaum C."/>
            <person name="Birren B."/>
        </authorList>
    </citation>
    <scope>NUCLEOTIDE SEQUENCE [LARGE SCALE GENOMIC DNA]</scope>
    <source>
        <strain evidence="4 5">CBS 617.96</strain>
    </source>
</reference>
<dbReference type="RefSeq" id="XP_007727499.1">
    <property type="nucleotide sequence ID" value="XM_007729309.1"/>
</dbReference>
<feature type="compositionally biased region" description="Basic and acidic residues" evidence="1">
    <location>
        <begin position="79"/>
        <end position="88"/>
    </location>
</feature>
<dbReference type="EMBL" id="AMWN01000008">
    <property type="protein sequence ID" value="EXJ80305.1"/>
    <property type="molecule type" value="Genomic_DNA"/>
</dbReference>
<evidence type="ECO:0000256" key="1">
    <source>
        <dbReference type="SAM" id="MobiDB-lite"/>
    </source>
</evidence>
<dbReference type="Gene3D" id="2.30.110.10">
    <property type="entry name" value="Electron Transport, Fmn-binding Protein, Chain A"/>
    <property type="match status" value="1"/>
</dbReference>
<evidence type="ECO:0000256" key="2">
    <source>
        <dbReference type="SAM" id="SignalP"/>
    </source>
</evidence>
<sequence>MYLVAPLLSAVLLLGGRVTGIPVETLEIQTRRVHHVDTLAAQSQAPIELHSSEQETIRLAPIEHEAPVELSPFGETETETDKSDEDASRPFTIPSRYESTVLGRRLLGLSKTGVLTTVFPSNLTSDRVPADVANTPIGLPDYIASCEEPSGNPTLLALTVSTSTQNAVAGSNVSLTLSWWDTYAQLTHHQPWSAANLPRLNLVGYLEEMTDEEVSGQDVAACFTKAHADSVLWLPGKKWAAHKGLWMRLVVREVYWIGGFGDRNFIGWFDRDEWAAVTVDEWMAVRLPGEK</sequence>
<keyword evidence="2" id="KW-0732">Signal</keyword>
<dbReference type="SUPFAM" id="SSF50475">
    <property type="entry name" value="FMN-binding split barrel"/>
    <property type="match status" value="1"/>
</dbReference>
<organism evidence="4 5">
    <name type="scientific">Capronia coronata CBS 617.96</name>
    <dbReference type="NCBI Taxonomy" id="1182541"/>
    <lineage>
        <taxon>Eukaryota</taxon>
        <taxon>Fungi</taxon>
        <taxon>Dikarya</taxon>
        <taxon>Ascomycota</taxon>
        <taxon>Pezizomycotina</taxon>
        <taxon>Eurotiomycetes</taxon>
        <taxon>Chaetothyriomycetidae</taxon>
        <taxon>Chaetothyriales</taxon>
        <taxon>Herpotrichiellaceae</taxon>
        <taxon>Capronia</taxon>
    </lineage>
</organism>